<gene>
    <name evidence="8" type="ORF">RGQ29_007803</name>
</gene>
<dbReference type="InterPro" id="IPR036163">
    <property type="entry name" value="HMA_dom_sf"/>
</dbReference>
<evidence type="ECO:0000313" key="8">
    <source>
        <dbReference type="EMBL" id="KAK4558188.1"/>
    </source>
</evidence>
<organism evidence="8 9">
    <name type="scientific">Quercus rubra</name>
    <name type="common">Northern red oak</name>
    <name type="synonym">Quercus borealis</name>
    <dbReference type="NCBI Taxonomy" id="3512"/>
    <lineage>
        <taxon>Eukaryota</taxon>
        <taxon>Viridiplantae</taxon>
        <taxon>Streptophyta</taxon>
        <taxon>Embryophyta</taxon>
        <taxon>Tracheophyta</taxon>
        <taxon>Spermatophyta</taxon>
        <taxon>Magnoliopsida</taxon>
        <taxon>eudicotyledons</taxon>
        <taxon>Gunneridae</taxon>
        <taxon>Pentapetalae</taxon>
        <taxon>rosids</taxon>
        <taxon>fabids</taxon>
        <taxon>Fagales</taxon>
        <taxon>Fagaceae</taxon>
        <taxon>Quercus</taxon>
    </lineage>
</organism>
<keyword evidence="1" id="KW-0488">Methylation</keyword>
<evidence type="ECO:0000256" key="3">
    <source>
        <dbReference type="ARBA" id="ARBA00023288"/>
    </source>
</evidence>
<keyword evidence="3" id="KW-0449">Lipoprotein</keyword>
<dbReference type="AlphaFoldDB" id="A0AAN7DY90"/>
<evidence type="ECO:0000256" key="2">
    <source>
        <dbReference type="ARBA" id="ARBA00022723"/>
    </source>
</evidence>
<dbReference type="SUPFAM" id="SSF55008">
    <property type="entry name" value="HMA, heavy metal-associated domain"/>
    <property type="match status" value="1"/>
</dbReference>
<evidence type="ECO:0000259" key="7">
    <source>
        <dbReference type="PROSITE" id="PS50846"/>
    </source>
</evidence>
<dbReference type="PROSITE" id="PS50846">
    <property type="entry name" value="HMA_2"/>
    <property type="match status" value="1"/>
</dbReference>
<sequence>MAQKIVFKIMTMNDEKTKKKAMQAVADVYGVNSIEANLNEQLLTITGEMDAIAIAKKLKKIGKTEVVSVGPDKEEEKEEEKEENKDEKK</sequence>
<name>A0AAN7DY90_QUERU</name>
<feature type="region of interest" description="Disordered" evidence="6">
    <location>
        <begin position="65"/>
        <end position="89"/>
    </location>
</feature>
<dbReference type="PANTHER" id="PTHR45811:SF11">
    <property type="entry name" value="METAL-ASSOCIATED DOMAIN, PUTATIVE-RELATED"/>
    <property type="match status" value="1"/>
</dbReference>
<protein>
    <recommendedName>
        <fullName evidence="7">HMA domain-containing protein</fullName>
    </recommendedName>
</protein>
<dbReference type="InterPro" id="IPR006121">
    <property type="entry name" value="HMA_dom"/>
</dbReference>
<dbReference type="Pfam" id="PF00403">
    <property type="entry name" value="HMA"/>
    <property type="match status" value="1"/>
</dbReference>
<keyword evidence="2" id="KW-0479">Metal-binding</keyword>
<evidence type="ECO:0000256" key="1">
    <source>
        <dbReference type="ARBA" id="ARBA00022481"/>
    </source>
</evidence>
<evidence type="ECO:0000256" key="5">
    <source>
        <dbReference type="ARBA" id="ARBA00024045"/>
    </source>
</evidence>
<accession>A0AAN7DY90</accession>
<keyword evidence="9" id="KW-1185">Reference proteome</keyword>
<dbReference type="GO" id="GO:0046872">
    <property type="term" value="F:metal ion binding"/>
    <property type="evidence" value="ECO:0007669"/>
    <property type="project" value="UniProtKB-KW"/>
</dbReference>
<evidence type="ECO:0000313" key="9">
    <source>
        <dbReference type="Proteomes" id="UP001324115"/>
    </source>
</evidence>
<proteinExistence type="inferred from homology"/>
<feature type="domain" description="HMA" evidence="7">
    <location>
        <begin position="3"/>
        <end position="69"/>
    </location>
</feature>
<dbReference type="PANTHER" id="PTHR45811">
    <property type="entry name" value="COPPER TRANSPORT PROTEIN FAMILY-RELATED"/>
    <property type="match status" value="1"/>
</dbReference>
<comment type="similarity">
    <text evidence="5">Belongs to the HIPP family.</text>
</comment>
<reference evidence="8 9" key="1">
    <citation type="journal article" date="2023" name="G3 (Bethesda)">
        <title>A haplotype-resolved chromosome-scale genome for Quercus rubra L. provides insights into the genetics of adaptive traits for red oak species.</title>
        <authorList>
            <person name="Kapoor B."/>
            <person name="Jenkins J."/>
            <person name="Schmutz J."/>
            <person name="Zhebentyayeva T."/>
            <person name="Kuelheim C."/>
            <person name="Coggeshall M."/>
            <person name="Heim C."/>
            <person name="Lasky J.R."/>
            <person name="Leites L."/>
            <person name="Islam-Faridi N."/>
            <person name="Romero-Severson J."/>
            <person name="DeLeo V.L."/>
            <person name="Lucas S.M."/>
            <person name="Lazic D."/>
            <person name="Gailing O."/>
            <person name="Carlson J."/>
            <person name="Staton M."/>
        </authorList>
    </citation>
    <scope>NUCLEOTIDE SEQUENCE [LARGE SCALE GENOMIC DNA]</scope>
    <source>
        <strain evidence="8">Pseudo-F2</strain>
    </source>
</reference>
<evidence type="ECO:0000256" key="6">
    <source>
        <dbReference type="SAM" id="MobiDB-lite"/>
    </source>
</evidence>
<dbReference type="InterPro" id="IPR051863">
    <property type="entry name" value="HIPP"/>
</dbReference>
<keyword evidence="4" id="KW-0636">Prenylation</keyword>
<dbReference type="EMBL" id="JAXUIC010000012">
    <property type="protein sequence ID" value="KAK4558188.1"/>
    <property type="molecule type" value="Genomic_DNA"/>
</dbReference>
<evidence type="ECO:0000256" key="4">
    <source>
        <dbReference type="ARBA" id="ARBA00023289"/>
    </source>
</evidence>
<comment type="caution">
    <text evidence="8">The sequence shown here is derived from an EMBL/GenBank/DDBJ whole genome shotgun (WGS) entry which is preliminary data.</text>
</comment>
<dbReference type="Proteomes" id="UP001324115">
    <property type="component" value="Unassembled WGS sequence"/>
</dbReference>
<dbReference type="Gene3D" id="3.30.70.100">
    <property type="match status" value="1"/>
</dbReference>